<reference evidence="6 7" key="1">
    <citation type="submission" date="2021-05" db="EMBL/GenBank/DDBJ databases">
        <title>Kineosporia and Streptomyces sp. nov. two new marine actinobacteria isolated from Coral.</title>
        <authorList>
            <person name="Buangrab K."/>
            <person name="Sutthacheep M."/>
            <person name="Yeemin T."/>
            <person name="Harunari E."/>
            <person name="Igarashi Y."/>
            <person name="Kanchanasin P."/>
            <person name="Tanasupawat S."/>
            <person name="Phongsopitanun W."/>
        </authorList>
    </citation>
    <scope>NUCLEOTIDE SEQUENCE [LARGE SCALE GENOMIC DNA]</scope>
    <source>
        <strain evidence="6 7">J2-2</strain>
    </source>
</reference>
<comment type="similarity">
    <text evidence="1">Belongs to the LysR transcriptional regulatory family.</text>
</comment>
<dbReference type="InterPro" id="IPR005119">
    <property type="entry name" value="LysR_subst-bd"/>
</dbReference>
<dbReference type="Gene3D" id="1.10.10.10">
    <property type="entry name" value="Winged helix-like DNA-binding domain superfamily/Winged helix DNA-binding domain"/>
    <property type="match status" value="1"/>
</dbReference>
<evidence type="ECO:0000256" key="1">
    <source>
        <dbReference type="ARBA" id="ARBA00009437"/>
    </source>
</evidence>
<feature type="domain" description="HTH lysR-type" evidence="5">
    <location>
        <begin position="3"/>
        <end position="60"/>
    </location>
</feature>
<evidence type="ECO:0000259" key="5">
    <source>
        <dbReference type="PROSITE" id="PS50931"/>
    </source>
</evidence>
<dbReference type="Pfam" id="PF03466">
    <property type="entry name" value="LysR_substrate"/>
    <property type="match status" value="1"/>
</dbReference>
<accession>A0ABS5TMF2</accession>
<keyword evidence="4" id="KW-0804">Transcription</keyword>
<gene>
    <name evidence="6" type="ORF">KIH74_24765</name>
</gene>
<evidence type="ECO:0000256" key="2">
    <source>
        <dbReference type="ARBA" id="ARBA00023015"/>
    </source>
</evidence>
<dbReference type="Pfam" id="PF00126">
    <property type="entry name" value="HTH_1"/>
    <property type="match status" value="1"/>
</dbReference>
<dbReference type="PANTHER" id="PTHR30346:SF0">
    <property type="entry name" value="HCA OPERON TRANSCRIPTIONAL ACTIVATOR HCAR"/>
    <property type="match status" value="1"/>
</dbReference>
<dbReference type="InterPro" id="IPR036390">
    <property type="entry name" value="WH_DNA-bd_sf"/>
</dbReference>
<evidence type="ECO:0000313" key="6">
    <source>
        <dbReference type="EMBL" id="MBT0772180.1"/>
    </source>
</evidence>
<dbReference type="InterPro" id="IPR036388">
    <property type="entry name" value="WH-like_DNA-bd_sf"/>
</dbReference>
<dbReference type="PROSITE" id="PS50931">
    <property type="entry name" value="HTH_LYSR"/>
    <property type="match status" value="1"/>
</dbReference>
<keyword evidence="3" id="KW-0238">DNA-binding</keyword>
<dbReference type="InterPro" id="IPR000847">
    <property type="entry name" value="LysR_HTH_N"/>
</dbReference>
<dbReference type="RefSeq" id="WP_214158555.1">
    <property type="nucleotide sequence ID" value="NZ_JAHBAY010000011.1"/>
</dbReference>
<dbReference type="PRINTS" id="PR00039">
    <property type="entry name" value="HTHLYSR"/>
</dbReference>
<keyword evidence="2" id="KW-0805">Transcription regulation</keyword>
<evidence type="ECO:0000313" key="7">
    <source>
        <dbReference type="Proteomes" id="UP001197247"/>
    </source>
</evidence>
<dbReference type="SUPFAM" id="SSF53850">
    <property type="entry name" value="Periplasmic binding protein-like II"/>
    <property type="match status" value="1"/>
</dbReference>
<dbReference type="EMBL" id="JAHBAY010000011">
    <property type="protein sequence ID" value="MBT0772180.1"/>
    <property type="molecule type" value="Genomic_DNA"/>
</dbReference>
<comment type="caution">
    <text evidence="6">The sequence shown here is derived from an EMBL/GenBank/DDBJ whole genome shotgun (WGS) entry which is preliminary data.</text>
</comment>
<evidence type="ECO:0000256" key="4">
    <source>
        <dbReference type="ARBA" id="ARBA00023163"/>
    </source>
</evidence>
<protein>
    <submittedName>
        <fullName evidence="6">LysR family transcriptional regulator</fullName>
    </submittedName>
</protein>
<sequence length="285" mass="30927">MDPELRQLRCLVAVADCGTFTDAAIELGVSQAAVSRAVAALEAGLGVTLLRRTTRRVEVSPAGAMVLPRARRILGEVAELRRAVDQSRSELRLGFAWSALGRHTTGLQRGWARRHPGTRLLLVQSNTPTAGLAEGTADVAVIRRPLADARFTTEQIATEARFAAVAADDPWARRRFVRLGDFAGRTISIDRRTGTTTLDLWPENARPAQVLPSHSVDEWLTMIAAGGAVGMTAEATVAQYPRPGIVYRPVRDAGRLPVWLAWWRGEAPPLVAELVTLSRELYAAG</sequence>
<dbReference type="PANTHER" id="PTHR30346">
    <property type="entry name" value="TRANSCRIPTIONAL DUAL REGULATOR HCAR-RELATED"/>
    <property type="match status" value="1"/>
</dbReference>
<dbReference type="Proteomes" id="UP001197247">
    <property type="component" value="Unassembled WGS sequence"/>
</dbReference>
<proteinExistence type="inferred from homology"/>
<dbReference type="CDD" id="cd08414">
    <property type="entry name" value="PBP2_LTTR_aromatics_like"/>
    <property type="match status" value="1"/>
</dbReference>
<organism evidence="6 7">
    <name type="scientific">Kineosporia corallincola</name>
    <dbReference type="NCBI Taxonomy" id="2835133"/>
    <lineage>
        <taxon>Bacteria</taxon>
        <taxon>Bacillati</taxon>
        <taxon>Actinomycetota</taxon>
        <taxon>Actinomycetes</taxon>
        <taxon>Kineosporiales</taxon>
        <taxon>Kineosporiaceae</taxon>
        <taxon>Kineosporia</taxon>
    </lineage>
</organism>
<dbReference type="SUPFAM" id="SSF46785">
    <property type="entry name" value="Winged helix' DNA-binding domain"/>
    <property type="match status" value="1"/>
</dbReference>
<evidence type="ECO:0000256" key="3">
    <source>
        <dbReference type="ARBA" id="ARBA00023125"/>
    </source>
</evidence>
<keyword evidence="7" id="KW-1185">Reference proteome</keyword>
<dbReference type="Gene3D" id="3.40.190.10">
    <property type="entry name" value="Periplasmic binding protein-like II"/>
    <property type="match status" value="2"/>
</dbReference>
<name>A0ABS5TMF2_9ACTN</name>